<reference evidence="1" key="1">
    <citation type="submission" date="2020-03" db="EMBL/GenBank/DDBJ databases">
        <title>The deep terrestrial virosphere.</title>
        <authorList>
            <person name="Holmfeldt K."/>
            <person name="Nilsson E."/>
            <person name="Simone D."/>
            <person name="Lopez-Fernandez M."/>
            <person name="Wu X."/>
            <person name="de Brujin I."/>
            <person name="Lundin D."/>
            <person name="Andersson A."/>
            <person name="Bertilsson S."/>
            <person name="Dopson M."/>
        </authorList>
    </citation>
    <scope>NUCLEOTIDE SEQUENCE</scope>
    <source>
        <strain evidence="1">MM415A04168</strain>
    </source>
</reference>
<accession>A0A6M3JIA2</accession>
<proteinExistence type="predicted"/>
<organism evidence="1">
    <name type="scientific">viral metagenome</name>
    <dbReference type="NCBI Taxonomy" id="1070528"/>
    <lineage>
        <taxon>unclassified sequences</taxon>
        <taxon>metagenomes</taxon>
        <taxon>organismal metagenomes</taxon>
    </lineage>
</organism>
<dbReference type="EMBL" id="MT141747">
    <property type="protein sequence ID" value="QJA69909.1"/>
    <property type="molecule type" value="Genomic_DNA"/>
</dbReference>
<name>A0A6M3JIA2_9ZZZZ</name>
<protein>
    <submittedName>
        <fullName evidence="1">Uncharacterized protein</fullName>
    </submittedName>
</protein>
<dbReference type="AlphaFoldDB" id="A0A6M3JIA2"/>
<gene>
    <name evidence="1" type="ORF">MM415A04168_0002</name>
</gene>
<evidence type="ECO:0000313" key="1">
    <source>
        <dbReference type="EMBL" id="QJA69909.1"/>
    </source>
</evidence>
<sequence length="70" mass="8135">MAMNKKLYKRIIKLHEDGLSRLMTIKLFITMAKNENDAAEAIDELFVNVPWVGNNIRHYVLEANSMDNQL</sequence>